<comment type="caution">
    <text evidence="10">The sequence shown here is derived from an EMBL/GenBank/DDBJ whole genome shotgun (WGS) entry which is preliminary data.</text>
</comment>
<evidence type="ECO:0000259" key="9">
    <source>
        <dbReference type="Pfam" id="PF18967"/>
    </source>
</evidence>
<accession>A0ABR7KS46</accession>
<evidence type="ECO:0000256" key="8">
    <source>
        <dbReference type="SAM" id="Phobius"/>
    </source>
</evidence>
<keyword evidence="11" id="KW-1185">Reference proteome</keyword>
<evidence type="ECO:0000256" key="4">
    <source>
        <dbReference type="ARBA" id="ARBA00022741"/>
    </source>
</evidence>
<gene>
    <name evidence="10" type="ORF">H7U22_10815</name>
</gene>
<reference evidence="10 11" key="1">
    <citation type="submission" date="2020-08" db="EMBL/GenBank/DDBJ databases">
        <authorList>
            <person name="Sun Q."/>
            <person name="Inoue M."/>
        </authorList>
    </citation>
    <scope>NUCLEOTIDE SEQUENCE [LARGE SCALE GENOMIC DNA]</scope>
    <source>
        <strain evidence="10 11">CCM 8938</strain>
    </source>
</reference>
<feature type="transmembrane region" description="Helical" evidence="8">
    <location>
        <begin position="252"/>
        <end position="273"/>
    </location>
</feature>
<keyword evidence="4" id="KW-0547">Nucleotide-binding</keyword>
<dbReference type="Proteomes" id="UP000652755">
    <property type="component" value="Unassembled WGS sequence"/>
</dbReference>
<keyword evidence="5 8" id="KW-1133">Transmembrane helix</keyword>
<proteinExistence type="predicted"/>
<keyword evidence="6" id="KW-0051">Antiviral defense</keyword>
<evidence type="ECO:0000256" key="7">
    <source>
        <dbReference type="ARBA" id="ARBA00023136"/>
    </source>
</evidence>
<sequence length="374" mass="43211">MEFHSGELPFHNYQHIKEKVKTAEKVSKHQVLSEADHVVLISSLWLREMAFLIKLKYDHSDSAKSLTTFLSELNIGIAQMERINILSQALPTPPGKEDSLLMILEDLDFYYLGRKSFFKDNEALRKQNNILQENRINKKDWLLKTWDLISAFRFQTEFLHLLLNRQLQKNINRIKKIISDWKEKQPSLQLLKGENNIPEKGIETVFRIASANNQRMSSMADNKAHILITVNAIILSAVVSLILRKLSEQPYLIWPTFMLIAMSLATMVLAIIATRPHIFSGIFTTAQLDANQANLLFFGNFYKVNRADYRTAMLRLMESKDMLYTNLIYDIHGQGVALAKKYHLLRTAYIIFIYGLVISIFSFLIATLWNANLS</sequence>
<protein>
    <recommendedName>
        <fullName evidence="9">Pycsar effector protein domain-containing protein</fullName>
    </recommendedName>
</protein>
<evidence type="ECO:0000313" key="11">
    <source>
        <dbReference type="Proteomes" id="UP000652755"/>
    </source>
</evidence>
<evidence type="ECO:0000256" key="3">
    <source>
        <dbReference type="ARBA" id="ARBA00022692"/>
    </source>
</evidence>
<organism evidence="10 11">
    <name type="scientific">Pedobacter fastidiosus</name>
    <dbReference type="NCBI Taxonomy" id="2765361"/>
    <lineage>
        <taxon>Bacteria</taxon>
        <taxon>Pseudomonadati</taxon>
        <taxon>Bacteroidota</taxon>
        <taxon>Sphingobacteriia</taxon>
        <taxon>Sphingobacteriales</taxon>
        <taxon>Sphingobacteriaceae</taxon>
        <taxon>Pedobacter</taxon>
    </lineage>
</organism>
<keyword evidence="2" id="KW-1003">Cell membrane</keyword>
<keyword evidence="7 8" id="KW-0472">Membrane</keyword>
<dbReference type="Pfam" id="PF18967">
    <property type="entry name" value="PycTM"/>
    <property type="match status" value="1"/>
</dbReference>
<feature type="transmembrane region" description="Helical" evidence="8">
    <location>
        <begin position="348"/>
        <end position="369"/>
    </location>
</feature>
<feature type="transmembrane region" description="Helical" evidence="8">
    <location>
        <begin position="224"/>
        <end position="246"/>
    </location>
</feature>
<evidence type="ECO:0000256" key="2">
    <source>
        <dbReference type="ARBA" id="ARBA00022475"/>
    </source>
</evidence>
<dbReference type="RefSeq" id="WP_187071381.1">
    <property type="nucleotide sequence ID" value="NZ_JBHRVK010000001.1"/>
</dbReference>
<evidence type="ECO:0000256" key="1">
    <source>
        <dbReference type="ARBA" id="ARBA00004236"/>
    </source>
</evidence>
<dbReference type="InterPro" id="IPR043760">
    <property type="entry name" value="PycTM_dom"/>
</dbReference>
<dbReference type="EMBL" id="JACRYL010000008">
    <property type="protein sequence ID" value="MBC6110914.1"/>
    <property type="molecule type" value="Genomic_DNA"/>
</dbReference>
<comment type="subcellular location">
    <subcellularLocation>
        <location evidence="1">Cell membrane</location>
    </subcellularLocation>
</comment>
<evidence type="ECO:0000256" key="5">
    <source>
        <dbReference type="ARBA" id="ARBA00022989"/>
    </source>
</evidence>
<feature type="domain" description="Pycsar effector protein" evidence="9">
    <location>
        <begin position="207"/>
        <end position="365"/>
    </location>
</feature>
<name>A0ABR7KS46_9SPHI</name>
<evidence type="ECO:0000313" key="10">
    <source>
        <dbReference type="EMBL" id="MBC6110914.1"/>
    </source>
</evidence>
<keyword evidence="3 8" id="KW-0812">Transmembrane</keyword>
<evidence type="ECO:0000256" key="6">
    <source>
        <dbReference type="ARBA" id="ARBA00023118"/>
    </source>
</evidence>